<comment type="function">
    <text evidence="8">May be involved in fusion of retrograde transport vesicles derived from an endocytic compartment with the Golgi complex.</text>
</comment>
<dbReference type="PANTHER" id="PTHR23137">
    <property type="entry name" value="VESICLE TRANSPORT PROTEIN-RELATED"/>
    <property type="match status" value="1"/>
</dbReference>
<feature type="compositionally biased region" description="Low complexity" evidence="9">
    <location>
        <begin position="14"/>
        <end position="53"/>
    </location>
</feature>
<comment type="similarity">
    <text evidence="7 8">Belongs to the SFT2 family.</text>
</comment>
<dbReference type="GO" id="GO:0016192">
    <property type="term" value="P:vesicle-mediated transport"/>
    <property type="evidence" value="ECO:0007669"/>
    <property type="project" value="InterPro"/>
</dbReference>
<organism evidence="10 11">
    <name type="scientific">Bathycoccus prasinos</name>
    <dbReference type="NCBI Taxonomy" id="41875"/>
    <lineage>
        <taxon>Eukaryota</taxon>
        <taxon>Viridiplantae</taxon>
        <taxon>Chlorophyta</taxon>
        <taxon>Mamiellophyceae</taxon>
        <taxon>Mamiellales</taxon>
        <taxon>Bathycoccaceae</taxon>
        <taxon>Bathycoccus</taxon>
    </lineage>
</organism>
<keyword evidence="6 8" id="KW-0472">Membrane</keyword>
<dbReference type="GO" id="GO:0012505">
    <property type="term" value="C:endomembrane system"/>
    <property type="evidence" value="ECO:0007669"/>
    <property type="project" value="UniProtKB-ARBA"/>
</dbReference>
<evidence type="ECO:0000313" key="11">
    <source>
        <dbReference type="Proteomes" id="UP000198341"/>
    </source>
</evidence>
<dbReference type="GO" id="GO:0015031">
    <property type="term" value="P:protein transport"/>
    <property type="evidence" value="ECO:0007669"/>
    <property type="project" value="UniProtKB-KW"/>
</dbReference>
<dbReference type="GO" id="GO:0016020">
    <property type="term" value="C:membrane"/>
    <property type="evidence" value="ECO:0007669"/>
    <property type="project" value="UniProtKB-SubCell"/>
</dbReference>
<dbReference type="STRING" id="41875.K8EWY3"/>
<dbReference type="InterPro" id="IPR011691">
    <property type="entry name" value="Vesicle_transpt_SFT2"/>
</dbReference>
<evidence type="ECO:0000256" key="3">
    <source>
        <dbReference type="ARBA" id="ARBA00022692"/>
    </source>
</evidence>
<feature type="transmembrane region" description="Helical" evidence="8">
    <location>
        <begin position="244"/>
        <end position="263"/>
    </location>
</feature>
<reference evidence="10 11" key="1">
    <citation type="submission" date="2011-10" db="EMBL/GenBank/DDBJ databases">
        <authorList>
            <person name="Genoscope - CEA"/>
        </authorList>
    </citation>
    <scope>NUCLEOTIDE SEQUENCE [LARGE SCALE GENOMIC DNA]</scope>
    <source>
        <strain evidence="10 11">RCC 1105</strain>
    </source>
</reference>
<comment type="subcellular location">
    <subcellularLocation>
        <location evidence="1 8">Membrane</location>
        <topology evidence="1 8">Multi-pass membrane protein</topology>
    </subcellularLocation>
</comment>
<evidence type="ECO:0000256" key="4">
    <source>
        <dbReference type="ARBA" id="ARBA00022927"/>
    </source>
</evidence>
<dbReference type="GeneID" id="19015085"/>
<dbReference type="RefSeq" id="XP_007512365.1">
    <property type="nucleotide sequence ID" value="XM_007512303.1"/>
</dbReference>
<evidence type="ECO:0000256" key="5">
    <source>
        <dbReference type="ARBA" id="ARBA00022989"/>
    </source>
</evidence>
<dbReference type="OrthoDB" id="498287at2759"/>
<feature type="transmembrane region" description="Helical" evidence="8">
    <location>
        <begin position="155"/>
        <end position="180"/>
    </location>
</feature>
<name>K8EWY3_9CHLO</name>
<feature type="transmembrane region" description="Helical" evidence="8">
    <location>
        <begin position="220"/>
        <end position="238"/>
    </location>
</feature>
<comment type="caution">
    <text evidence="8">Lacks conserved residue(s) required for the propagation of feature annotation.</text>
</comment>
<evidence type="ECO:0000256" key="6">
    <source>
        <dbReference type="ARBA" id="ARBA00023136"/>
    </source>
</evidence>
<gene>
    <name evidence="10" type="ORF">Bathy06g01050</name>
</gene>
<evidence type="ECO:0000256" key="9">
    <source>
        <dbReference type="SAM" id="MobiDB-lite"/>
    </source>
</evidence>
<proteinExistence type="inferred from homology"/>
<keyword evidence="3 8" id="KW-0812">Transmembrane</keyword>
<protein>
    <recommendedName>
        <fullName evidence="8">Vesicle transport protein</fullName>
    </recommendedName>
</protein>
<accession>K8EWY3</accession>
<feature type="compositionally biased region" description="Gly residues" evidence="9">
    <location>
        <begin position="1"/>
        <end position="10"/>
    </location>
</feature>
<feature type="transmembrane region" description="Helical" evidence="8">
    <location>
        <begin position="275"/>
        <end position="296"/>
    </location>
</feature>
<dbReference type="Pfam" id="PF04178">
    <property type="entry name" value="Got1"/>
    <property type="match status" value="1"/>
</dbReference>
<dbReference type="AlphaFoldDB" id="K8EWY3"/>
<dbReference type="Proteomes" id="UP000198341">
    <property type="component" value="Chromosome 6"/>
</dbReference>
<evidence type="ECO:0000256" key="1">
    <source>
        <dbReference type="ARBA" id="ARBA00004141"/>
    </source>
</evidence>
<dbReference type="PANTHER" id="PTHR23137:SF36">
    <property type="entry name" value="VESICLE TRANSPORT PROTEIN SFT2C"/>
    <property type="match status" value="1"/>
</dbReference>
<feature type="region of interest" description="Disordered" evidence="9">
    <location>
        <begin position="1"/>
        <end position="70"/>
    </location>
</feature>
<dbReference type="InterPro" id="IPR007305">
    <property type="entry name" value="Vesicle_transpt_Got1/SFT2"/>
</dbReference>
<dbReference type="eggNOG" id="KOG2887">
    <property type="taxonomic scope" value="Eukaryota"/>
</dbReference>
<feature type="transmembrane region" description="Helical" evidence="8">
    <location>
        <begin position="186"/>
        <end position="208"/>
    </location>
</feature>
<dbReference type="GO" id="GO:0005737">
    <property type="term" value="C:cytoplasm"/>
    <property type="evidence" value="ECO:0007669"/>
    <property type="project" value="UniProtKB-ARBA"/>
</dbReference>
<evidence type="ECO:0000256" key="8">
    <source>
        <dbReference type="RuleBase" id="RU363111"/>
    </source>
</evidence>
<keyword evidence="2 8" id="KW-0813">Transport</keyword>
<dbReference type="KEGG" id="bpg:Bathy06g01050"/>
<keyword evidence="4 8" id="KW-0653">Protein transport</keyword>
<keyword evidence="5 8" id="KW-1133">Transmembrane helix</keyword>
<evidence type="ECO:0000256" key="2">
    <source>
        <dbReference type="ARBA" id="ARBA00022448"/>
    </source>
</evidence>
<keyword evidence="11" id="KW-1185">Reference proteome</keyword>
<dbReference type="EMBL" id="FO082273">
    <property type="protein sequence ID" value="CCO16965.1"/>
    <property type="molecule type" value="Genomic_DNA"/>
</dbReference>
<sequence>MSSSGGGVLGGELNTISTNNNNNNNNEKTKSTNTNISEETTATLTATPESSSPNDHQNQSSSEHSSSTGGDFMSDWKSFAAKATSSFNEASQSISETLRESGVNDVVASTTTNVKFYANSAYDMSANAASNAAEFTTNAAKDTMSALQSLDRERIAWSMAFTFVSGLSLTLAFTVGIATIALFPAKFALCFSLFSVSNICAVGALRGANEQIKHMLDPERLYVSCGFVGTILFTLWAALIKHSYFLTVMASIAQALALLYYQLSFFPMGAEGFRVVCKVAYATVVKPTFLLALRFVGMVLPTGGSVGHARRRSASLLPT</sequence>
<evidence type="ECO:0000256" key="7">
    <source>
        <dbReference type="ARBA" id="ARBA00025800"/>
    </source>
</evidence>
<evidence type="ECO:0000313" key="10">
    <source>
        <dbReference type="EMBL" id="CCO16965.1"/>
    </source>
</evidence>